<dbReference type="PANTHER" id="PTHR30118:SF15">
    <property type="entry name" value="TRANSCRIPTIONAL REGULATORY PROTEIN"/>
    <property type="match status" value="1"/>
</dbReference>
<protein>
    <submittedName>
        <fullName evidence="6">LysR family transcriptional regulator</fullName>
    </submittedName>
</protein>
<evidence type="ECO:0000313" key="7">
    <source>
        <dbReference type="Proteomes" id="UP000002943"/>
    </source>
</evidence>
<reference evidence="6 7" key="1">
    <citation type="journal article" date="2012" name="Int. J. Syst. Evol. Microbiol.">
        <title>Vibrio caribbeanicus sp. nov., isolated from the marine sponge Scleritoderma cyanea.</title>
        <authorList>
            <person name="Hoffmann M."/>
            <person name="Monday S.R."/>
            <person name="Allard M.W."/>
            <person name="Strain E.A."/>
            <person name="Whittaker P."/>
            <person name="Naum M."/>
            <person name="McCarthy P.J."/>
            <person name="Lopez J.V."/>
            <person name="Fischer M."/>
            <person name="Brown E.W."/>
        </authorList>
    </citation>
    <scope>NUCLEOTIDE SEQUENCE [LARGE SCALE GENOMIC DNA]</scope>
    <source>
        <strain evidence="6 7">ATCC BAA-2122</strain>
    </source>
</reference>
<dbReference type="GO" id="GO:0003700">
    <property type="term" value="F:DNA-binding transcription factor activity"/>
    <property type="evidence" value="ECO:0007669"/>
    <property type="project" value="InterPro"/>
</dbReference>
<comment type="similarity">
    <text evidence="1">Belongs to the LysR transcriptional regulatory family.</text>
</comment>
<organism evidence="6 7">
    <name type="scientific">Vibrio caribbeanicus ATCC BAA-2122</name>
    <dbReference type="NCBI Taxonomy" id="796620"/>
    <lineage>
        <taxon>Bacteria</taxon>
        <taxon>Pseudomonadati</taxon>
        <taxon>Pseudomonadota</taxon>
        <taxon>Gammaproteobacteria</taxon>
        <taxon>Vibrionales</taxon>
        <taxon>Vibrionaceae</taxon>
        <taxon>Vibrio</taxon>
    </lineage>
</organism>
<dbReference type="PROSITE" id="PS50931">
    <property type="entry name" value="HTH_LYSR"/>
    <property type="match status" value="1"/>
</dbReference>
<dbReference type="InterPro" id="IPR036388">
    <property type="entry name" value="WH-like_DNA-bd_sf"/>
</dbReference>
<dbReference type="InterPro" id="IPR000847">
    <property type="entry name" value="LysR_HTH_N"/>
</dbReference>
<accession>E3BKL6</accession>
<dbReference type="SUPFAM" id="SSF46785">
    <property type="entry name" value="Winged helix' DNA-binding domain"/>
    <property type="match status" value="1"/>
</dbReference>
<dbReference type="Gene3D" id="1.10.10.10">
    <property type="entry name" value="Winged helix-like DNA-binding domain superfamily/Winged helix DNA-binding domain"/>
    <property type="match status" value="1"/>
</dbReference>
<gene>
    <name evidence="6" type="ORF">VIBC2010_11614</name>
</gene>
<dbReference type="Gene3D" id="3.40.190.10">
    <property type="entry name" value="Periplasmic binding protein-like II"/>
    <property type="match status" value="2"/>
</dbReference>
<evidence type="ECO:0000256" key="4">
    <source>
        <dbReference type="ARBA" id="ARBA00023163"/>
    </source>
</evidence>
<comment type="caution">
    <text evidence="6">The sequence shown here is derived from an EMBL/GenBank/DDBJ whole genome shotgun (WGS) entry which is preliminary data.</text>
</comment>
<keyword evidence="2" id="KW-0805">Transcription regulation</keyword>
<evidence type="ECO:0000256" key="3">
    <source>
        <dbReference type="ARBA" id="ARBA00023125"/>
    </source>
</evidence>
<keyword evidence="4" id="KW-0804">Transcription</keyword>
<dbReference type="InterPro" id="IPR037402">
    <property type="entry name" value="YidZ_PBP2"/>
</dbReference>
<evidence type="ECO:0000256" key="1">
    <source>
        <dbReference type="ARBA" id="ARBA00009437"/>
    </source>
</evidence>
<feature type="domain" description="HTH lysR-type" evidence="5">
    <location>
        <begin position="11"/>
        <end position="68"/>
    </location>
</feature>
<dbReference type="eggNOG" id="COG0583">
    <property type="taxonomic scope" value="Bacteria"/>
</dbReference>
<evidence type="ECO:0000259" key="5">
    <source>
        <dbReference type="PROSITE" id="PS50931"/>
    </source>
</evidence>
<dbReference type="GO" id="GO:0003677">
    <property type="term" value="F:DNA binding"/>
    <property type="evidence" value="ECO:0007669"/>
    <property type="project" value="UniProtKB-KW"/>
</dbReference>
<dbReference type="STRING" id="796620.VIBC2010_11614"/>
<sequence length="305" mass="34936">MVERDLNLRKIDLNLLPILDKLFEFRHVSAAAKALGMSQPAVSRALQRLRSLFNDPLLVKVGTRYELTEKAKAIEVGLVCVQRDIRGLLNQEPFDPSHAAGTFTVGALDFEIMMLLPGLIKKVREQAPKLKIEVMHYHATVSVQDYLEKYADLLLYSTNNCGELIYKQRLFSDNYAVIMCKKHPLNQGKLDLDAYANAQHVIVSANGIDETSIDRQLARLDRSRTVISSIPHFSLAPDIVTNTDLLVTLPSRIVRRLAHHYFFSEASLPFEMRDFRVEQFWHHLHHQDDLHKWVRDSMKAVADEL</sequence>
<keyword evidence="7" id="KW-1185">Reference proteome</keyword>
<dbReference type="SUPFAM" id="SSF53850">
    <property type="entry name" value="Periplasmic binding protein-like II"/>
    <property type="match status" value="1"/>
</dbReference>
<dbReference type="RefSeq" id="WP_009601585.1">
    <property type="nucleotide sequence ID" value="NZ_AEIU01000075.1"/>
</dbReference>
<dbReference type="OrthoDB" id="6621790at2"/>
<dbReference type="Pfam" id="PF03466">
    <property type="entry name" value="LysR_substrate"/>
    <property type="match status" value="1"/>
</dbReference>
<dbReference type="CDD" id="cd08417">
    <property type="entry name" value="PBP2_Nitroaromatics_like"/>
    <property type="match status" value="1"/>
</dbReference>
<dbReference type="PANTHER" id="PTHR30118">
    <property type="entry name" value="HTH-TYPE TRANSCRIPTIONAL REGULATOR LEUO-RELATED"/>
    <property type="match status" value="1"/>
</dbReference>
<name>E3BKL6_9VIBR</name>
<dbReference type="InterPro" id="IPR005119">
    <property type="entry name" value="LysR_subst-bd"/>
</dbReference>
<dbReference type="EMBL" id="AEIU01000075">
    <property type="protein sequence ID" value="EFP96210.1"/>
    <property type="molecule type" value="Genomic_DNA"/>
</dbReference>
<dbReference type="InterPro" id="IPR036390">
    <property type="entry name" value="WH_DNA-bd_sf"/>
</dbReference>
<proteinExistence type="inferred from homology"/>
<evidence type="ECO:0000313" key="6">
    <source>
        <dbReference type="EMBL" id="EFP96210.1"/>
    </source>
</evidence>
<dbReference type="AlphaFoldDB" id="E3BKL6"/>
<dbReference type="PRINTS" id="PR00039">
    <property type="entry name" value="HTHLYSR"/>
</dbReference>
<dbReference type="InterPro" id="IPR050389">
    <property type="entry name" value="LysR-type_TF"/>
</dbReference>
<evidence type="ECO:0000256" key="2">
    <source>
        <dbReference type="ARBA" id="ARBA00023015"/>
    </source>
</evidence>
<dbReference type="Proteomes" id="UP000002943">
    <property type="component" value="Unassembled WGS sequence"/>
</dbReference>
<keyword evidence="3" id="KW-0238">DNA-binding</keyword>
<dbReference type="Pfam" id="PF00126">
    <property type="entry name" value="HTH_1"/>
    <property type="match status" value="1"/>
</dbReference>